<evidence type="ECO:0000256" key="1">
    <source>
        <dbReference type="SAM" id="Phobius"/>
    </source>
</evidence>
<reference evidence="2" key="1">
    <citation type="journal article" date="2023" name="G3 (Bethesda)">
        <title>Whole genome assembly and annotation of the endangered Caribbean coral Acropora cervicornis.</title>
        <authorList>
            <person name="Selwyn J.D."/>
            <person name="Vollmer S.V."/>
        </authorList>
    </citation>
    <scope>NUCLEOTIDE SEQUENCE</scope>
    <source>
        <strain evidence="2">K2</strain>
    </source>
</reference>
<organism evidence="2 3">
    <name type="scientific">Acropora cervicornis</name>
    <name type="common">Staghorn coral</name>
    <dbReference type="NCBI Taxonomy" id="6130"/>
    <lineage>
        <taxon>Eukaryota</taxon>
        <taxon>Metazoa</taxon>
        <taxon>Cnidaria</taxon>
        <taxon>Anthozoa</taxon>
        <taxon>Hexacorallia</taxon>
        <taxon>Scleractinia</taxon>
        <taxon>Astrocoeniina</taxon>
        <taxon>Acroporidae</taxon>
        <taxon>Acropora</taxon>
    </lineage>
</organism>
<dbReference type="Proteomes" id="UP001249851">
    <property type="component" value="Unassembled WGS sequence"/>
</dbReference>
<keyword evidence="3" id="KW-1185">Reference proteome</keyword>
<evidence type="ECO:0000313" key="2">
    <source>
        <dbReference type="EMBL" id="KAK2551444.1"/>
    </source>
</evidence>
<keyword evidence="1" id="KW-0472">Membrane</keyword>
<dbReference type="AlphaFoldDB" id="A0AAD9PYK9"/>
<sequence length="143" mass="16613">MGADIYTKALDLVLQRIEQLADSGTYVVLLSPQFPEEKRKLLCGNCNNVHIPKHLRWFYYVWWEVIHNSAKEVMWTLYFLLLLLLYNVGIDTRDARVICYAVSDNIRIAIRGVRDNIRSPTGGTRNEARRSIRDAGDNTRIFI</sequence>
<reference evidence="2" key="2">
    <citation type="journal article" date="2023" name="Science">
        <title>Genomic signatures of disease resistance in endangered staghorn corals.</title>
        <authorList>
            <person name="Vollmer S.V."/>
            <person name="Selwyn J.D."/>
            <person name="Despard B.A."/>
            <person name="Roesel C.L."/>
        </authorList>
    </citation>
    <scope>NUCLEOTIDE SEQUENCE</scope>
    <source>
        <strain evidence="2">K2</strain>
    </source>
</reference>
<accession>A0AAD9PYK9</accession>
<feature type="transmembrane region" description="Helical" evidence="1">
    <location>
        <begin position="73"/>
        <end position="90"/>
    </location>
</feature>
<evidence type="ECO:0000313" key="3">
    <source>
        <dbReference type="Proteomes" id="UP001249851"/>
    </source>
</evidence>
<protein>
    <submittedName>
        <fullName evidence="2">Uncharacterized protein</fullName>
    </submittedName>
</protein>
<proteinExistence type="predicted"/>
<dbReference type="EMBL" id="JARQWQ010000097">
    <property type="protein sequence ID" value="KAK2551444.1"/>
    <property type="molecule type" value="Genomic_DNA"/>
</dbReference>
<gene>
    <name evidence="2" type="ORF">P5673_027629</name>
</gene>
<name>A0AAD9PYK9_ACRCE</name>
<keyword evidence="1" id="KW-0812">Transmembrane</keyword>
<comment type="caution">
    <text evidence="2">The sequence shown here is derived from an EMBL/GenBank/DDBJ whole genome shotgun (WGS) entry which is preliminary data.</text>
</comment>
<keyword evidence="1" id="KW-1133">Transmembrane helix</keyword>